<name>A0A5J6VKV2_9VIRU</name>
<reference evidence="1" key="1">
    <citation type="journal article" date="2019" name="Philos. Trans. R. Soc. Lond., B, Biol. Sci.">
        <title>Targeted metagenomic recovery of four divergent viruses reveals shared and distinctive characteristics of giant viruses of marine eukaryotes.</title>
        <authorList>
            <person name="Needham D.M."/>
            <person name="Poirier C."/>
            <person name="Hehenberger E."/>
            <person name="Jimenez V."/>
            <person name="Swalwell J.E."/>
            <person name="Santoro A.E."/>
            <person name="Worden A.Z."/>
        </authorList>
    </citation>
    <scope>NUCLEOTIDE SEQUENCE</scope>
    <source>
        <strain evidence="1">MPacV-611</strain>
    </source>
</reference>
<accession>A0A5J6VKV2</accession>
<organism evidence="1">
    <name type="scientific">Megaviridae environmental sample</name>
    <dbReference type="NCBI Taxonomy" id="1737588"/>
    <lineage>
        <taxon>Viruses</taxon>
        <taxon>Varidnaviria</taxon>
        <taxon>Bamfordvirae</taxon>
        <taxon>Nucleocytoviricota</taxon>
        <taxon>Megaviricetes</taxon>
        <taxon>Imitervirales</taxon>
        <taxon>Mimiviridae</taxon>
        <taxon>environmental samples</taxon>
    </lineage>
</organism>
<proteinExistence type="predicted"/>
<protein>
    <submittedName>
        <fullName evidence="1">Uncharacterized protein</fullName>
    </submittedName>
</protein>
<sequence>MYKSNMYKSLFKYGDPHTIIHQSNTKRNTKDVNVLKNIDSKIQIQKAAITTIAKTLYGDITDVDDNIVDTIVEQPLILPEIKIPLDLTINSISLSDTLLMSINIIDNSHFFKNVFVGNQNSFSTTNNYDNYGVITNKDILLDSSLNVKFKNDLHFKDFEDNTFLTFDFLNKNIVLDQKLVTNKTVDFLDDINVNDNSHFFKNVFVGNQNSFSTTNNYDNYGVITNKDILLDSSLNVKFKNDLYFKDFEDNTFLTFDFLNKNIVLDQKLVTNKTVDFLDDIKLNKNLFFDESNKLYVSNNNLYYNDFLINNSNSGGIEELQFYCCISSDTYADPNFTNEFSTYLHNEFECENIDTTNITFSFDSTVKVICQIQSDITELNKIDAKINLQKLEELINRKDIIFTFKDEMVTIIPNIYLYNNYYYFDQVSYVNSFKLVKRNDETNSGAILSQHKVYLQNLNNDYLKNDFTFSSTTDNRLVLEIHGYKNNFLTDEDCLISLKYGFKLEVLPSVIINSNYKSNIEYTSRTYPETIITCSTDGLVTETNELNVTDIINNPNSEQSTFQNIGINPTDLENAFLSDDMTDFITDSELYDDIYLIDEKWLVIKECDESGIHQITYTFTYADNHPDTKKFYAGIKYCHDVVVPADYVFTKSYKLESIDDHSKFMFKNKHLPAIKSANQYNGSINSEQRRENILEELEKAHIYIDQLHKRLSVIEKHLHI</sequence>
<evidence type="ECO:0000313" key="1">
    <source>
        <dbReference type="EMBL" id="QFG74735.1"/>
    </source>
</evidence>
<dbReference type="EMBL" id="MN448290">
    <property type="protein sequence ID" value="QFG74735.1"/>
    <property type="molecule type" value="Genomic_DNA"/>
</dbReference>